<accession>A0A7S8C4R6</accession>
<keyword evidence="8" id="KW-0547">Nucleotide-binding</keyword>
<evidence type="ECO:0000256" key="10">
    <source>
        <dbReference type="ARBA" id="ARBA00022840"/>
    </source>
</evidence>
<dbReference type="InterPro" id="IPR050154">
    <property type="entry name" value="UbiB_kinase"/>
</dbReference>
<evidence type="ECO:0000259" key="13">
    <source>
        <dbReference type="Pfam" id="PF03109"/>
    </source>
</evidence>
<dbReference type="UniPathway" id="UPA00232"/>
<feature type="domain" description="ABC1 atypical kinase-like" evidence="13">
    <location>
        <begin position="96"/>
        <end position="347"/>
    </location>
</feature>
<comment type="pathway">
    <text evidence="1">Cofactor biosynthesis; ubiquinone biosynthesis [regulation].</text>
</comment>
<organism evidence="14 15">
    <name type="scientific">Kaustia mangrovi</name>
    <dbReference type="NCBI Taxonomy" id="2593653"/>
    <lineage>
        <taxon>Bacteria</taxon>
        <taxon>Pseudomonadati</taxon>
        <taxon>Pseudomonadota</taxon>
        <taxon>Alphaproteobacteria</taxon>
        <taxon>Hyphomicrobiales</taxon>
        <taxon>Parvibaculaceae</taxon>
        <taxon>Kaustia</taxon>
    </lineage>
</organism>
<sequence length="531" mass="58475">MLTAIRHSLRLARAMLILARHDAFGPTEQFTDLPASARQLMGAAKMASRIALRRRDDKGLAAAITELGPSYIKLGQFLATRPDIVGAAHADELASLRDRLPPFSREEALAEIRSGLGAEPDTLFSEFGEPVAAASIAQVHRARTIPRNGEEDKPRDVAVKILRPGIEERFSSDLDSFFFAARLAERVQPAVHRLRPLEAVETLAQSVRLEMDLRMEAAAISEMAANTADDAGFRVPDVDWTRTSRRVLTTEWVEATPLGDIEALKAQGHDLEALADTVMQSFLRHAIRDGFFHADMHQGNLFVDPDGTIVAVDFGIMGRLGLKERRFLAEILWGFTTRNYMRVSEVHFEAGYVPGDQSPAVFAQALRAIGEPLLDRSADEISMARLLGQLFYVTEQFNMHTQPQLLLLQKTMVVVEGVARTLNPRLNMWETAGPVLREWVEHTLGPEGRIHEAAEGAATLGRLVTGLPELLTEAERTTHMLADMAKSGGIRLDATTTEELAAAQARHGWASRLALWIGALALVAIALVELF</sequence>
<evidence type="ECO:0000256" key="5">
    <source>
        <dbReference type="ARBA" id="ARBA00022679"/>
    </source>
</evidence>
<evidence type="ECO:0000256" key="6">
    <source>
        <dbReference type="ARBA" id="ARBA00022688"/>
    </source>
</evidence>
<dbReference type="KEGG" id="kmn:HW532_12170"/>
<dbReference type="Proteomes" id="UP000593594">
    <property type="component" value="Chromosome"/>
</dbReference>
<keyword evidence="3" id="KW-1003">Cell membrane</keyword>
<proteinExistence type="inferred from homology"/>
<keyword evidence="12" id="KW-0472">Membrane</keyword>
<keyword evidence="5" id="KW-0808">Transferase</keyword>
<evidence type="ECO:0000256" key="4">
    <source>
        <dbReference type="ARBA" id="ARBA00022519"/>
    </source>
</evidence>
<protein>
    <submittedName>
        <fullName evidence="14">2-polyprenylphenol 6-hydroxylase</fullName>
    </submittedName>
</protein>
<evidence type="ECO:0000256" key="1">
    <source>
        <dbReference type="ARBA" id="ARBA00005020"/>
    </source>
</evidence>
<evidence type="ECO:0000256" key="9">
    <source>
        <dbReference type="ARBA" id="ARBA00022777"/>
    </source>
</evidence>
<dbReference type="RefSeq" id="WP_213160745.1">
    <property type="nucleotide sequence ID" value="NZ_CP058214.1"/>
</dbReference>
<keyword evidence="6" id="KW-0831">Ubiquinone biosynthesis</keyword>
<evidence type="ECO:0000256" key="7">
    <source>
        <dbReference type="ARBA" id="ARBA00022692"/>
    </source>
</evidence>
<evidence type="ECO:0000256" key="12">
    <source>
        <dbReference type="ARBA" id="ARBA00023136"/>
    </source>
</evidence>
<comment type="similarity">
    <text evidence="2">Belongs to the protein kinase superfamily. ADCK protein kinase family.</text>
</comment>
<dbReference type="SUPFAM" id="SSF56112">
    <property type="entry name" value="Protein kinase-like (PK-like)"/>
    <property type="match status" value="1"/>
</dbReference>
<dbReference type="GO" id="GO:0005524">
    <property type="term" value="F:ATP binding"/>
    <property type="evidence" value="ECO:0007669"/>
    <property type="project" value="UniProtKB-KW"/>
</dbReference>
<dbReference type="GO" id="GO:0016301">
    <property type="term" value="F:kinase activity"/>
    <property type="evidence" value="ECO:0007669"/>
    <property type="project" value="UniProtKB-KW"/>
</dbReference>
<dbReference type="InterPro" id="IPR004147">
    <property type="entry name" value="ABC1_dom"/>
</dbReference>
<keyword evidence="10" id="KW-0067">ATP-binding</keyword>
<evidence type="ECO:0000256" key="8">
    <source>
        <dbReference type="ARBA" id="ARBA00022741"/>
    </source>
</evidence>
<dbReference type="PANTHER" id="PTHR10566">
    <property type="entry name" value="CHAPERONE-ACTIVITY OF BC1 COMPLEX CABC1 -RELATED"/>
    <property type="match status" value="1"/>
</dbReference>
<dbReference type="InterPro" id="IPR011009">
    <property type="entry name" value="Kinase-like_dom_sf"/>
</dbReference>
<gene>
    <name evidence="14" type="primary">ubiB</name>
    <name evidence="14" type="ORF">HW532_12170</name>
</gene>
<keyword evidence="4" id="KW-0997">Cell inner membrane</keyword>
<name>A0A7S8C4R6_9HYPH</name>
<reference evidence="14 15" key="1">
    <citation type="submission" date="2020-06" db="EMBL/GenBank/DDBJ databases">
        <title>Genome sequence of 2 isolates from Red Sea Mangroves.</title>
        <authorList>
            <person name="Sefrji F."/>
            <person name="Michoud G."/>
            <person name="Merlino G."/>
            <person name="Daffonchio D."/>
        </authorList>
    </citation>
    <scope>NUCLEOTIDE SEQUENCE [LARGE SCALE GENOMIC DNA]</scope>
    <source>
        <strain evidence="14 15">R1DC25</strain>
    </source>
</reference>
<keyword evidence="9" id="KW-0418">Kinase</keyword>
<dbReference type="AlphaFoldDB" id="A0A7S8C4R6"/>
<dbReference type="InterPro" id="IPR045308">
    <property type="entry name" value="UbiB_bact"/>
</dbReference>
<keyword evidence="7" id="KW-0812">Transmembrane</keyword>
<evidence type="ECO:0000313" key="15">
    <source>
        <dbReference type="Proteomes" id="UP000593594"/>
    </source>
</evidence>
<evidence type="ECO:0000256" key="11">
    <source>
        <dbReference type="ARBA" id="ARBA00022989"/>
    </source>
</evidence>
<evidence type="ECO:0000256" key="3">
    <source>
        <dbReference type="ARBA" id="ARBA00022475"/>
    </source>
</evidence>
<keyword evidence="11" id="KW-1133">Transmembrane helix</keyword>
<dbReference type="GO" id="GO:0006744">
    <property type="term" value="P:ubiquinone biosynthetic process"/>
    <property type="evidence" value="ECO:0007669"/>
    <property type="project" value="UniProtKB-UniPathway"/>
</dbReference>
<evidence type="ECO:0000313" key="14">
    <source>
        <dbReference type="EMBL" id="QPC43382.1"/>
    </source>
</evidence>
<dbReference type="CDD" id="cd13972">
    <property type="entry name" value="UbiB"/>
    <property type="match status" value="1"/>
</dbReference>
<evidence type="ECO:0000256" key="2">
    <source>
        <dbReference type="ARBA" id="ARBA00009670"/>
    </source>
</evidence>
<dbReference type="EMBL" id="CP058214">
    <property type="protein sequence ID" value="QPC43382.1"/>
    <property type="molecule type" value="Genomic_DNA"/>
</dbReference>
<dbReference type="InterPro" id="IPR010232">
    <property type="entry name" value="UbiB"/>
</dbReference>
<keyword evidence="15" id="KW-1185">Reference proteome</keyword>
<dbReference type="Pfam" id="PF03109">
    <property type="entry name" value="ABC1"/>
    <property type="match status" value="1"/>
</dbReference>
<dbReference type="PANTHER" id="PTHR10566:SF113">
    <property type="entry name" value="PROTEIN ACTIVITY OF BC1 COMPLEX KINASE 7, CHLOROPLASTIC"/>
    <property type="match status" value="1"/>
</dbReference>
<dbReference type="NCBIfam" id="TIGR01982">
    <property type="entry name" value="UbiB"/>
    <property type="match status" value="1"/>
</dbReference>